<dbReference type="AlphaFoldDB" id="A0AAN4UCQ9"/>
<dbReference type="Proteomes" id="UP000886607">
    <property type="component" value="Unassembled WGS sequence"/>
</dbReference>
<evidence type="ECO:0000313" key="8">
    <source>
        <dbReference type="Proteomes" id="UP000886597"/>
    </source>
</evidence>
<dbReference type="Pfam" id="PF01081">
    <property type="entry name" value="Aldolase"/>
    <property type="match status" value="1"/>
</dbReference>
<dbReference type="Gene3D" id="3.20.20.70">
    <property type="entry name" value="Aldolase class I"/>
    <property type="match status" value="1"/>
</dbReference>
<keyword evidence="5" id="KW-0119">Carbohydrate metabolism</keyword>
<comment type="pathway">
    <text evidence="1">Carbohydrate acid metabolism.</text>
</comment>
<comment type="caution">
    <text evidence="7">The sequence shown here is derived from an EMBL/GenBank/DDBJ whole genome shotgun (WGS) entry which is preliminary data.</text>
</comment>
<dbReference type="EMBL" id="BKBO01000031">
    <property type="protein sequence ID" value="GEQ49993.1"/>
    <property type="molecule type" value="Genomic_DNA"/>
</dbReference>
<evidence type="ECO:0000313" key="7">
    <source>
        <dbReference type="EMBL" id="GEQ55044.1"/>
    </source>
</evidence>
<evidence type="ECO:0000256" key="5">
    <source>
        <dbReference type="ARBA" id="ARBA00023277"/>
    </source>
</evidence>
<dbReference type="CDD" id="cd00452">
    <property type="entry name" value="KDPG_aldolase"/>
    <property type="match status" value="1"/>
</dbReference>
<evidence type="ECO:0000256" key="1">
    <source>
        <dbReference type="ARBA" id="ARBA00004761"/>
    </source>
</evidence>
<keyword evidence="9" id="KW-1185">Reference proteome</keyword>
<comment type="subunit">
    <text evidence="3">Homotrimer.</text>
</comment>
<sequence>MKKFELCKKMYDIGAMAIVRTESYERAEEIAQGCIDGGVPMMEMSYTFANAGEIIKELNTSFKDELYVGAGTVLDGETARLAIMSGAQFIIAPNYNLGVAQICNRYQIPYAPGCTSVTEAIEALSNGASFIKAFPISDFYGPKLVKVLKAPLPYMTILASGGISFDNIDGWLENGVDICGIGSLLTKGSVEEITSNAKKIRKVVDRYRKDV</sequence>
<dbReference type="InterPro" id="IPR000887">
    <property type="entry name" value="Aldlse_KDPG_KHG"/>
</dbReference>
<gene>
    <name evidence="7" type="primary">eda</name>
    <name evidence="6" type="ORF">TK11N_18450</name>
    <name evidence="7" type="ORF">TK2N_18880</name>
</gene>
<name>A0AAN4UCQ9_9ENTE</name>
<dbReference type="InterPro" id="IPR013785">
    <property type="entry name" value="Aldolase_TIM"/>
</dbReference>
<evidence type="ECO:0000256" key="2">
    <source>
        <dbReference type="ARBA" id="ARBA00006906"/>
    </source>
</evidence>
<accession>A0AAN4UCQ9</accession>
<evidence type="ECO:0000313" key="9">
    <source>
        <dbReference type="Proteomes" id="UP000886607"/>
    </source>
</evidence>
<dbReference type="RefSeq" id="WP_202584233.1">
    <property type="nucleotide sequence ID" value="NZ_BKBO01000031.1"/>
</dbReference>
<evidence type="ECO:0000256" key="3">
    <source>
        <dbReference type="ARBA" id="ARBA00011233"/>
    </source>
</evidence>
<reference evidence="7" key="2">
    <citation type="journal article" date="2020" name="Int. Dairy J.">
        <title>Lactic acid bacterial diversity in Brie cheese focusing on salt concentration and pH of isolation medium and characterisation of halophilic and alkaliphilic lactic acid bacterial isolates.</title>
        <authorList>
            <person name="Unno R."/>
            <person name="Matsutani M."/>
            <person name="Suzuki T."/>
            <person name="Kodama K."/>
            <person name="Matsushita H."/>
            <person name="Yamasato K."/>
            <person name="Koizumi Y."/>
            <person name="Ishikawa M."/>
        </authorList>
    </citation>
    <scope>NUCLEOTIDE SEQUENCE</scope>
    <source>
        <strain evidence="7">7C1</strain>
        <strain evidence="6">8C4</strain>
    </source>
</reference>
<dbReference type="GO" id="GO:0016829">
    <property type="term" value="F:lyase activity"/>
    <property type="evidence" value="ECO:0007669"/>
    <property type="project" value="UniProtKB-KW"/>
</dbReference>
<reference evidence="7" key="1">
    <citation type="submission" date="2019-08" db="EMBL/GenBank/DDBJ databases">
        <authorList>
            <person name="Ishikawa M."/>
            <person name="Suzuki T."/>
            <person name="Matsutani M."/>
        </authorList>
    </citation>
    <scope>NUCLEOTIDE SEQUENCE</scope>
    <source>
        <strain evidence="7">7C1</strain>
        <strain evidence="6">8C4</strain>
    </source>
</reference>
<keyword evidence="4" id="KW-0456">Lyase</keyword>
<proteinExistence type="inferred from homology"/>
<dbReference type="PANTHER" id="PTHR30246">
    <property type="entry name" value="2-KETO-3-DEOXY-6-PHOSPHOGLUCONATE ALDOLASE"/>
    <property type="match status" value="1"/>
</dbReference>
<organism evidence="7 8">
    <name type="scientific">Tetragenococcus koreensis</name>
    <dbReference type="NCBI Taxonomy" id="290335"/>
    <lineage>
        <taxon>Bacteria</taxon>
        <taxon>Bacillati</taxon>
        <taxon>Bacillota</taxon>
        <taxon>Bacilli</taxon>
        <taxon>Lactobacillales</taxon>
        <taxon>Enterococcaceae</taxon>
        <taxon>Tetragenococcus</taxon>
    </lineage>
</organism>
<protein>
    <submittedName>
        <fullName evidence="7">2-keto-3-deoxy-6-phosphogluconate aldolase</fullName>
    </submittedName>
</protein>
<evidence type="ECO:0000313" key="6">
    <source>
        <dbReference type="EMBL" id="GEQ49993.1"/>
    </source>
</evidence>
<dbReference type="PANTHER" id="PTHR30246:SF1">
    <property type="entry name" value="2-DEHYDRO-3-DEOXY-6-PHOSPHOGALACTONATE ALDOLASE-RELATED"/>
    <property type="match status" value="1"/>
</dbReference>
<dbReference type="SUPFAM" id="SSF51569">
    <property type="entry name" value="Aldolase"/>
    <property type="match status" value="1"/>
</dbReference>
<comment type="similarity">
    <text evidence="2">Belongs to the KHG/KDPG aldolase family.</text>
</comment>
<evidence type="ECO:0000256" key="4">
    <source>
        <dbReference type="ARBA" id="ARBA00023239"/>
    </source>
</evidence>
<dbReference type="Proteomes" id="UP000886597">
    <property type="component" value="Unassembled WGS sequence"/>
</dbReference>
<dbReference type="EMBL" id="BKBQ01000032">
    <property type="protein sequence ID" value="GEQ55044.1"/>
    <property type="molecule type" value="Genomic_DNA"/>
</dbReference>